<dbReference type="GeneID" id="40512701"/>
<keyword evidence="7" id="KW-0603">Photosystem I</keyword>
<dbReference type="RefSeq" id="YP_009663753.1">
    <property type="nucleotide sequence ID" value="NC_042948.1"/>
</dbReference>
<evidence type="ECO:0000256" key="6">
    <source>
        <dbReference type="ARBA" id="ARBA00022692"/>
    </source>
</evidence>
<gene>
    <name evidence="12" type="primary">psaJ</name>
</gene>
<evidence type="ECO:0000256" key="2">
    <source>
        <dbReference type="ARBA" id="ARBA00004167"/>
    </source>
</evidence>
<dbReference type="PANTHER" id="PTHR36082">
    <property type="match status" value="1"/>
</dbReference>
<reference evidence="12" key="1">
    <citation type="journal article" date="2019" name="Plant Mol. Biol.">
        <title>Caught in action: fine-scale plastome evolution in the parasitic plants of Cuscuta section Ceratophorae (Convolvulaceae).</title>
        <authorList>
            <person name="Banerjee A."/>
            <person name="Stefanovic S."/>
        </authorList>
    </citation>
    <scope>NUCLEOTIDE SEQUENCE</scope>
</reference>
<comment type="subcellular location">
    <subcellularLocation>
        <location evidence="2">Membrane</location>
        <topology evidence="2">Single-pass membrane protein</topology>
    </subcellularLocation>
</comment>
<dbReference type="InterPro" id="IPR002615">
    <property type="entry name" value="PSI_PsaJ"/>
</dbReference>
<dbReference type="EMBL" id="MK881073">
    <property type="protein sequence ID" value="QCW07705.1"/>
    <property type="molecule type" value="Genomic_DNA"/>
</dbReference>
<evidence type="ECO:0000256" key="7">
    <source>
        <dbReference type="ARBA" id="ARBA00022836"/>
    </source>
</evidence>
<dbReference type="InterPro" id="IPR036062">
    <property type="entry name" value="PSI_PsaJ_sf"/>
</dbReference>
<organism evidence="12">
    <name type="scientific">Cuscuta erosa</name>
    <dbReference type="NCBI Taxonomy" id="437626"/>
    <lineage>
        <taxon>Eukaryota</taxon>
        <taxon>Viridiplantae</taxon>
        <taxon>Streptophyta</taxon>
        <taxon>Embryophyta</taxon>
        <taxon>Tracheophyta</taxon>
        <taxon>Spermatophyta</taxon>
        <taxon>Magnoliopsida</taxon>
        <taxon>eudicotyledons</taxon>
        <taxon>Gunneridae</taxon>
        <taxon>Pentapetalae</taxon>
        <taxon>asterids</taxon>
        <taxon>lamiids</taxon>
        <taxon>Solanales</taxon>
        <taxon>Convolvulaceae</taxon>
        <taxon>Cuscuteae</taxon>
        <taxon>Cuscuta</taxon>
        <taxon>Cuscuta subgen. Grammica</taxon>
        <taxon>Cuscuta sect. Ceratophorae</taxon>
    </lineage>
</organism>
<feature type="transmembrane region" description="Helical" evidence="11">
    <location>
        <begin position="7"/>
        <end position="27"/>
    </location>
</feature>
<dbReference type="PANTHER" id="PTHR36082:SF2">
    <property type="entry name" value="PHOTOSYSTEM I REACTION CENTER SUBUNIT IX"/>
    <property type="match status" value="1"/>
</dbReference>
<keyword evidence="5" id="KW-0602">Photosynthesis</keyword>
<comment type="function">
    <text evidence="1">May help in the organization of the PsaE and PsaF subunits.</text>
</comment>
<evidence type="ECO:0000313" key="12">
    <source>
        <dbReference type="EMBL" id="QCW07705.1"/>
    </source>
</evidence>
<evidence type="ECO:0000256" key="11">
    <source>
        <dbReference type="SAM" id="Phobius"/>
    </source>
</evidence>
<evidence type="ECO:0000256" key="4">
    <source>
        <dbReference type="ARBA" id="ARBA00019868"/>
    </source>
</evidence>
<proteinExistence type="inferred from homology"/>
<dbReference type="SUPFAM" id="SSF81544">
    <property type="entry name" value="Subunit IX of photosystem I reaction centre, PsaJ"/>
    <property type="match status" value="1"/>
</dbReference>
<dbReference type="Pfam" id="PF01701">
    <property type="entry name" value="PSI_PsaJ"/>
    <property type="match status" value="1"/>
</dbReference>
<sequence>MQYFKTYLSIAPVLSMLSLGVLAGFFIEMNLFFFQML</sequence>
<dbReference type="Gene3D" id="1.20.5.510">
    <property type="entry name" value="Single helix bin"/>
    <property type="match status" value="1"/>
</dbReference>
<geneLocation type="plastid" evidence="12"/>
<evidence type="ECO:0000256" key="3">
    <source>
        <dbReference type="ARBA" id="ARBA00006318"/>
    </source>
</evidence>
<accession>A0A4Y5N1D1</accession>
<keyword evidence="12" id="KW-0934">Plastid</keyword>
<evidence type="ECO:0000256" key="9">
    <source>
        <dbReference type="ARBA" id="ARBA00023136"/>
    </source>
</evidence>
<evidence type="ECO:0000256" key="8">
    <source>
        <dbReference type="ARBA" id="ARBA00022989"/>
    </source>
</evidence>
<protein>
    <recommendedName>
        <fullName evidence="4">Photosystem I reaction center subunit IX</fullName>
    </recommendedName>
    <alternativeName>
        <fullName evidence="10">PSI-J</fullName>
    </alternativeName>
</protein>
<dbReference type="AlphaFoldDB" id="A0A4Y5N1D1"/>
<keyword evidence="8 11" id="KW-1133">Transmembrane helix</keyword>
<evidence type="ECO:0000256" key="10">
    <source>
        <dbReference type="ARBA" id="ARBA00033429"/>
    </source>
</evidence>
<name>A0A4Y5N1D1_9ASTE</name>
<dbReference type="GO" id="GO:0015979">
    <property type="term" value="P:photosynthesis"/>
    <property type="evidence" value="ECO:0007669"/>
    <property type="project" value="UniProtKB-KW"/>
</dbReference>
<dbReference type="GO" id="GO:0009522">
    <property type="term" value="C:photosystem I"/>
    <property type="evidence" value="ECO:0007669"/>
    <property type="project" value="UniProtKB-KW"/>
</dbReference>
<evidence type="ECO:0000256" key="5">
    <source>
        <dbReference type="ARBA" id="ARBA00022531"/>
    </source>
</evidence>
<comment type="similarity">
    <text evidence="3">Belongs to the PsaJ family.</text>
</comment>
<evidence type="ECO:0000256" key="1">
    <source>
        <dbReference type="ARBA" id="ARBA00002115"/>
    </source>
</evidence>
<keyword evidence="9 11" id="KW-0472">Membrane</keyword>
<keyword evidence="6 11" id="KW-0812">Transmembrane</keyword>